<dbReference type="Gene3D" id="3.40.1620.10">
    <property type="entry name" value="YefM-like domain"/>
    <property type="match status" value="1"/>
</dbReference>
<proteinExistence type="inferred from homology"/>
<protein>
    <recommendedName>
        <fullName evidence="2">Antitoxin</fullName>
    </recommendedName>
</protein>
<dbReference type="InterPro" id="IPR036165">
    <property type="entry name" value="YefM-like_sf"/>
</dbReference>
<evidence type="ECO:0000256" key="1">
    <source>
        <dbReference type="ARBA" id="ARBA00009981"/>
    </source>
</evidence>
<organism evidence="3 4">
    <name type="scientific">Geodermatophilus sabuli</name>
    <dbReference type="NCBI Taxonomy" id="1564158"/>
    <lineage>
        <taxon>Bacteria</taxon>
        <taxon>Bacillati</taxon>
        <taxon>Actinomycetota</taxon>
        <taxon>Actinomycetes</taxon>
        <taxon>Geodermatophilales</taxon>
        <taxon>Geodermatophilaceae</taxon>
        <taxon>Geodermatophilus</taxon>
    </lineage>
</organism>
<comment type="similarity">
    <text evidence="1 2">Belongs to the phD/YefM antitoxin family.</text>
</comment>
<dbReference type="InterPro" id="IPR006442">
    <property type="entry name" value="Antitoxin_Phd/YefM"/>
</dbReference>
<dbReference type="Proteomes" id="UP000219514">
    <property type="component" value="Unassembled WGS sequence"/>
</dbReference>
<dbReference type="PANTHER" id="PTHR35377">
    <property type="entry name" value="ANTITOXIN VAPB49-RELATED-RELATED"/>
    <property type="match status" value="1"/>
</dbReference>
<dbReference type="SUPFAM" id="SSF143120">
    <property type="entry name" value="YefM-like"/>
    <property type="match status" value="1"/>
</dbReference>
<reference evidence="3 4" key="1">
    <citation type="submission" date="2017-09" db="EMBL/GenBank/DDBJ databases">
        <authorList>
            <person name="Ehlers B."/>
            <person name="Leendertz F.H."/>
        </authorList>
    </citation>
    <scope>NUCLEOTIDE SEQUENCE [LARGE SCALE GENOMIC DNA]</scope>
    <source>
        <strain evidence="3 4">DSM 46844</strain>
    </source>
</reference>
<dbReference type="Pfam" id="PF02604">
    <property type="entry name" value="PhdYeFM_antitox"/>
    <property type="match status" value="1"/>
</dbReference>
<sequence>MAQTVNVHEAKTHLSRLLEAVEQGEEVVIARAGKPVARLVPVAVRREPRVPGTWRGRVFIADDFDETPESVLAAFRGESGS</sequence>
<dbReference type="RefSeq" id="WP_097206452.1">
    <property type="nucleotide sequence ID" value="NZ_JACHXB010000002.1"/>
</dbReference>
<keyword evidence="4" id="KW-1185">Reference proteome</keyword>
<gene>
    <name evidence="3" type="ORF">SAMN06893097_104143</name>
</gene>
<dbReference type="EMBL" id="OBDO01000004">
    <property type="protein sequence ID" value="SNX96429.1"/>
    <property type="molecule type" value="Genomic_DNA"/>
</dbReference>
<dbReference type="AlphaFoldDB" id="A0A285EBE6"/>
<evidence type="ECO:0000313" key="4">
    <source>
        <dbReference type="Proteomes" id="UP000219514"/>
    </source>
</evidence>
<evidence type="ECO:0000256" key="2">
    <source>
        <dbReference type="RuleBase" id="RU362080"/>
    </source>
</evidence>
<dbReference type="OrthoDB" id="33091at2"/>
<dbReference type="NCBIfam" id="TIGR01552">
    <property type="entry name" value="phd_fam"/>
    <property type="match status" value="1"/>
</dbReference>
<dbReference type="InterPro" id="IPR051416">
    <property type="entry name" value="phD-YefM_TA_antitoxins"/>
</dbReference>
<comment type="function">
    <text evidence="2">Antitoxin component of a type II toxin-antitoxin (TA) system.</text>
</comment>
<evidence type="ECO:0000313" key="3">
    <source>
        <dbReference type="EMBL" id="SNX96429.1"/>
    </source>
</evidence>
<accession>A0A285EBE6</accession>
<name>A0A285EBE6_9ACTN</name>